<feature type="compositionally biased region" description="Low complexity" evidence="12">
    <location>
        <begin position="1314"/>
        <end position="1336"/>
    </location>
</feature>
<evidence type="ECO:0000256" key="8">
    <source>
        <dbReference type="ARBA" id="ARBA00046288"/>
    </source>
</evidence>
<evidence type="ECO:0000256" key="5">
    <source>
        <dbReference type="ARBA" id="ARBA00022989"/>
    </source>
</evidence>
<evidence type="ECO:0000256" key="6">
    <source>
        <dbReference type="ARBA" id="ARBA00023136"/>
    </source>
</evidence>
<accession>A0AA39FB40</accession>
<evidence type="ECO:0000256" key="10">
    <source>
        <dbReference type="ARBA" id="ARBA00064635"/>
    </source>
</evidence>
<evidence type="ECO:0000256" key="3">
    <source>
        <dbReference type="ARBA" id="ARBA00022729"/>
    </source>
</evidence>
<evidence type="ECO:0000313" key="16">
    <source>
        <dbReference type="Proteomes" id="UP001168990"/>
    </source>
</evidence>
<keyword evidence="4" id="KW-0256">Endoplasmic reticulum</keyword>
<feature type="coiled-coil region" evidence="11">
    <location>
        <begin position="980"/>
        <end position="1015"/>
    </location>
</feature>
<keyword evidence="7" id="KW-0325">Glycoprotein</keyword>
<feature type="compositionally biased region" description="Polar residues" evidence="12">
    <location>
        <begin position="1364"/>
        <end position="1374"/>
    </location>
</feature>
<comment type="similarity">
    <text evidence="9">Belongs to the SLP1 family.</text>
</comment>
<dbReference type="EMBL" id="JAQQBS010001422">
    <property type="protein sequence ID" value="KAK0166304.1"/>
    <property type="molecule type" value="Genomic_DNA"/>
</dbReference>
<comment type="subcellular location">
    <subcellularLocation>
        <location evidence="8">Endomembrane system</location>
        <topology evidence="8">Single-pass type I membrane protein</topology>
    </subcellularLocation>
    <subcellularLocation>
        <location evidence="1">Endoplasmic reticulum membrane</location>
        <topology evidence="1">Single-pass membrane protein</topology>
    </subcellularLocation>
</comment>
<gene>
    <name evidence="15" type="ORF">PV328_004737</name>
</gene>
<feature type="region of interest" description="Disordered" evidence="12">
    <location>
        <begin position="152"/>
        <end position="172"/>
    </location>
</feature>
<evidence type="ECO:0000256" key="7">
    <source>
        <dbReference type="ARBA" id="ARBA00023180"/>
    </source>
</evidence>
<name>A0AA39FB40_9HYME</name>
<dbReference type="PROSITE" id="PS51469">
    <property type="entry name" value="SUN"/>
    <property type="match status" value="1"/>
</dbReference>
<evidence type="ECO:0000256" key="11">
    <source>
        <dbReference type="SAM" id="Coils"/>
    </source>
</evidence>
<feature type="transmembrane region" description="Helical" evidence="13">
    <location>
        <begin position="12"/>
        <end position="30"/>
    </location>
</feature>
<evidence type="ECO:0000259" key="14">
    <source>
        <dbReference type="PROSITE" id="PS51469"/>
    </source>
</evidence>
<protein>
    <recommendedName>
        <fullName evidence="14">SUN domain-containing protein</fullName>
    </recommendedName>
</protein>
<keyword evidence="3" id="KW-0732">Signal</keyword>
<dbReference type="GO" id="GO:0034975">
    <property type="term" value="P:protein folding in endoplasmic reticulum"/>
    <property type="evidence" value="ECO:0007669"/>
    <property type="project" value="TreeGrafter"/>
</dbReference>
<keyword evidence="6 13" id="KW-0472">Membrane</keyword>
<feature type="compositionally biased region" description="Polar residues" evidence="12">
    <location>
        <begin position="1342"/>
        <end position="1357"/>
    </location>
</feature>
<evidence type="ECO:0000256" key="4">
    <source>
        <dbReference type="ARBA" id="ARBA00022824"/>
    </source>
</evidence>
<reference evidence="15" key="2">
    <citation type="submission" date="2023-03" db="EMBL/GenBank/DDBJ databases">
        <authorList>
            <person name="Inwood S.N."/>
            <person name="Skelly J.G."/>
            <person name="Guhlin J."/>
            <person name="Harrop T.W.R."/>
            <person name="Goldson S.G."/>
            <person name="Dearden P.K."/>
        </authorList>
    </citation>
    <scope>NUCLEOTIDE SEQUENCE</scope>
    <source>
        <strain evidence="15">Irish</strain>
        <tissue evidence="15">Whole body</tissue>
    </source>
</reference>
<dbReference type="FunFam" id="2.60.120.260:FF:000099">
    <property type="entry name" value="Uncharacterized protein, isoform C"/>
    <property type="match status" value="1"/>
</dbReference>
<keyword evidence="5 13" id="KW-1133">Transmembrane helix</keyword>
<feature type="compositionally biased region" description="Polar residues" evidence="12">
    <location>
        <begin position="1304"/>
        <end position="1313"/>
    </location>
</feature>
<evidence type="ECO:0000256" key="12">
    <source>
        <dbReference type="SAM" id="MobiDB-lite"/>
    </source>
</evidence>
<sequence length="1392" mass="155151">MRDTMKLHCMYWTLLLISFISSGVVFLIVASEGIPEPVSKFKNKHELFDNITVRDIGKNNGEIIETLNLINSELELELNDKADKENEYSVDELTTNDGNSASDIPQANNLNVLKESLTQQPNLSQGISQTGQAVVLTLVDTTSAELQNLAEPHLSSDSRTQDTTKNLSQTSTKDIETDSIVTIATSSVPTVLLSTENINTTDSDEIKQIIEDIKNGSEENIVLVVRAEQKSIEDISKNTFDTIVDINDKITKSNEDSFKIDESISSSGEFDSETTRSKFITGSSEEAASVILDGVVSPGAVEHHEDIPSFSEWAQKRLEEAEKKKTHPNASIQNPGGLGRGAGGMKVRSKNYASPDCGAKIVAVNPEARSARSVLVSTRDEYMLNTCTSRIWFIVELCEAIQAKKIELANFELFSSSPKDISVFVSDRFPTRDWSAVGHFTAKDERDIQSFALHPHLFGKFIKIELHSHYGSEHFCPISLFRAYGTSEFEVLETETDVQETSNNDDDDDDDDNDNDDDDEETLDGDGGESSRNLFGSARDAVIRIVKKAAAVFVKTGNFDMNNITKIQESIEDNIKSSFANCMTPRYTILCNNCTDDHFAKVFHLLSCQTGHLDSIIKITFINQALHRSELCGIYGVDLKKNNKNLNNKKHSRCMKNLPGHFLSSVLPSEYIVALCNIIATKERKLVVNSSNEAVGNMSTDNTLIIDALGSKLDVIDSITMPQISATCVSDPANCITTVNSFRETKRHTHDGSVIKDEILNIGVRDIKLPNTMEHFKTTEILASQIKPTKTFTKEDLKRHTSVPILEPSKDTAEETIQSEAVTTPSPLLNSATVTIKVIEEPALVGTSIDTVTQTVLSQLNTDNNNENAAGIDIAAMKVNVEIQKSEVVGAIKNEEKEEKFKEKDNEDIKLTAQEQLSLESLLSDLKDLEVDSHGQSNSASTVAPLAASNTPQQKESVFLRLSNRIKALEQNMSLSGQYLEELSRRYKKQVEEMQRSLERATAAISEELKKSEERESKRLEEITTLREELSSLSESMEVLLYDRNSWKSKISTFGQHIALILIEITVLILIISYCRRSSDNIDNINKKSKRIINNEISRRKSAESMDSNLMNKNRKRRPSEIASGIMGTYGDLMIDDRSELFKERKKKRKRESTIGMTSNISVVKRDILDKINPSRCASSIDCPNERELEYYSKKWPNSAPNFSYPSPKRQLINKFINDNENNINCMTQNRIIIDEIDGNDDVPELIIDGINEHGMPTDINEFDKGISRSNSPRHLGFFKNTQLHSPFFIKTAMKSRSKRKSNGNDSQNEVINSESSECYSRTSGSSRSGQDSPSSLIFLESPNNDSQHNGETSTNGHYCVSDDSGSGNTTPTSGKKLKKEGSLRKMVRKLF</sequence>
<dbReference type="InterPro" id="IPR045120">
    <property type="entry name" value="Suco/Slp1-like"/>
</dbReference>
<proteinExistence type="inferred from homology"/>
<organism evidence="15 16">
    <name type="scientific">Microctonus aethiopoides</name>
    <dbReference type="NCBI Taxonomy" id="144406"/>
    <lineage>
        <taxon>Eukaryota</taxon>
        <taxon>Metazoa</taxon>
        <taxon>Ecdysozoa</taxon>
        <taxon>Arthropoda</taxon>
        <taxon>Hexapoda</taxon>
        <taxon>Insecta</taxon>
        <taxon>Pterygota</taxon>
        <taxon>Neoptera</taxon>
        <taxon>Endopterygota</taxon>
        <taxon>Hymenoptera</taxon>
        <taxon>Apocrita</taxon>
        <taxon>Ichneumonoidea</taxon>
        <taxon>Braconidae</taxon>
        <taxon>Euphorinae</taxon>
        <taxon>Microctonus</taxon>
    </lineage>
</organism>
<keyword evidence="2 13" id="KW-0812">Transmembrane</keyword>
<dbReference type="GO" id="GO:0005789">
    <property type="term" value="C:endoplasmic reticulum membrane"/>
    <property type="evidence" value="ECO:0007669"/>
    <property type="project" value="UniProtKB-SubCell"/>
</dbReference>
<evidence type="ECO:0000256" key="13">
    <source>
        <dbReference type="SAM" id="Phobius"/>
    </source>
</evidence>
<keyword evidence="11" id="KW-0175">Coiled coil</keyword>
<dbReference type="Proteomes" id="UP001168990">
    <property type="component" value="Unassembled WGS sequence"/>
</dbReference>
<evidence type="ECO:0000256" key="2">
    <source>
        <dbReference type="ARBA" id="ARBA00022692"/>
    </source>
</evidence>
<feature type="region of interest" description="Disordered" evidence="12">
    <location>
        <begin position="1295"/>
        <end position="1392"/>
    </location>
</feature>
<dbReference type="PANTHER" id="PTHR12953:SF0">
    <property type="entry name" value="SUN DOMAIN-CONTAINING OSSIFICATION FACTOR"/>
    <property type="match status" value="1"/>
</dbReference>
<evidence type="ECO:0000256" key="9">
    <source>
        <dbReference type="ARBA" id="ARBA00061226"/>
    </source>
</evidence>
<feature type="domain" description="SUN" evidence="14">
    <location>
        <begin position="318"/>
        <end position="488"/>
    </location>
</feature>
<feature type="region of interest" description="Disordered" evidence="12">
    <location>
        <begin position="321"/>
        <end position="345"/>
    </location>
</feature>
<feature type="compositionally biased region" description="Polar residues" evidence="12">
    <location>
        <begin position="163"/>
        <end position="172"/>
    </location>
</feature>
<feature type="compositionally biased region" description="Acidic residues" evidence="12">
    <location>
        <begin position="493"/>
        <end position="527"/>
    </location>
</feature>
<feature type="region of interest" description="Disordered" evidence="12">
    <location>
        <begin position="493"/>
        <end position="532"/>
    </location>
</feature>
<reference evidence="15" key="1">
    <citation type="journal article" date="2023" name="bioRxiv">
        <title>Scaffold-level genome assemblies of two parasitoid biocontrol wasps reveal the parthenogenesis mechanism and an associated novel virus.</title>
        <authorList>
            <person name="Inwood S."/>
            <person name="Skelly J."/>
            <person name="Guhlin J."/>
            <person name="Harrop T."/>
            <person name="Goldson S."/>
            <person name="Dearden P."/>
        </authorList>
    </citation>
    <scope>NUCLEOTIDE SEQUENCE</scope>
    <source>
        <strain evidence="15">Irish</strain>
        <tissue evidence="15">Whole body</tissue>
    </source>
</reference>
<comment type="caution">
    <text evidence="15">The sequence shown here is derived from an EMBL/GenBank/DDBJ whole genome shotgun (WGS) entry which is preliminary data.</text>
</comment>
<dbReference type="InterPro" id="IPR012919">
    <property type="entry name" value="SUN_dom"/>
</dbReference>
<evidence type="ECO:0000313" key="15">
    <source>
        <dbReference type="EMBL" id="KAK0166304.1"/>
    </source>
</evidence>
<comment type="subunit">
    <text evidence="10">Interacts with EMP65.</text>
</comment>
<keyword evidence="16" id="KW-1185">Reference proteome</keyword>
<evidence type="ECO:0000256" key="1">
    <source>
        <dbReference type="ARBA" id="ARBA00004389"/>
    </source>
</evidence>
<dbReference type="Pfam" id="PF07738">
    <property type="entry name" value="Sad1_UNC"/>
    <property type="match status" value="1"/>
</dbReference>
<dbReference type="PANTHER" id="PTHR12953">
    <property type="entry name" value="MEMBRANE PROTEIN CH1 RELATED"/>
    <property type="match status" value="1"/>
</dbReference>